<comment type="caution">
    <text evidence="1">The sequence shown here is derived from an EMBL/GenBank/DDBJ whole genome shotgun (WGS) entry which is preliminary data.</text>
</comment>
<evidence type="ECO:0008006" key="3">
    <source>
        <dbReference type="Google" id="ProtNLM"/>
    </source>
</evidence>
<reference evidence="1 2" key="1">
    <citation type="submission" date="2018-05" db="EMBL/GenBank/DDBJ databases">
        <title>Genomic Encyclopedia of Type Strains, Phase IV (KMG-IV): sequencing the most valuable type-strain genomes for metagenomic binning, comparative biology and taxonomic classification.</title>
        <authorList>
            <person name="Goeker M."/>
        </authorList>
    </citation>
    <scope>NUCLEOTIDE SEQUENCE [LARGE SCALE GENOMIC DNA]</scope>
    <source>
        <strain evidence="1 2">DSM 100333</strain>
    </source>
</reference>
<dbReference type="EMBL" id="QENY01000045">
    <property type="protein sequence ID" value="PVX43542.1"/>
    <property type="molecule type" value="Genomic_DNA"/>
</dbReference>
<dbReference type="RefSeq" id="WP_116617539.1">
    <property type="nucleotide sequence ID" value="NZ_QENY01000045.1"/>
</dbReference>
<proteinExistence type="predicted"/>
<dbReference type="OrthoDB" id="1071461at2"/>
<keyword evidence="2" id="KW-1185">Reference proteome</keyword>
<sequence>MANWASTSYRIEGSKEDLEKVYNVIDEFMSERRKPVQVDASNEWEGNIIRALGATDEQMKNNYLRGFIEEYEMDGDIIRIEAEEAWGTTDFRYVLAQLMPELTIYYIVEESGCEVYATNDAEGKYFPERFYVDAYVNGDYQSEYFDTEEQAMTYVANLLGKQEVSKNELENWNECHEEDDNFIYIHEFEIVEC</sequence>
<evidence type="ECO:0000313" key="2">
    <source>
        <dbReference type="Proteomes" id="UP000245870"/>
    </source>
</evidence>
<protein>
    <recommendedName>
        <fullName evidence="3">YubB ferredoxin-like domain-containing protein</fullName>
    </recommendedName>
</protein>
<evidence type="ECO:0000313" key="1">
    <source>
        <dbReference type="EMBL" id="PVX43542.1"/>
    </source>
</evidence>
<name>A0A2U0TIV6_9BACT</name>
<accession>A0A2U0TIV6</accession>
<gene>
    <name evidence="1" type="ORF">C7379_1459</name>
</gene>
<organism evidence="1 2">
    <name type="scientific">Hallella colorans</name>
    <dbReference type="NCBI Taxonomy" id="1703337"/>
    <lineage>
        <taxon>Bacteria</taxon>
        <taxon>Pseudomonadati</taxon>
        <taxon>Bacteroidota</taxon>
        <taxon>Bacteroidia</taxon>
        <taxon>Bacteroidales</taxon>
        <taxon>Prevotellaceae</taxon>
        <taxon>Hallella</taxon>
    </lineage>
</organism>
<dbReference type="Proteomes" id="UP000245870">
    <property type="component" value="Unassembled WGS sequence"/>
</dbReference>
<dbReference type="AlphaFoldDB" id="A0A2U0TIV6"/>